<dbReference type="InterPro" id="IPR043502">
    <property type="entry name" value="DNA/RNA_pol_sf"/>
</dbReference>
<dbReference type="InterPro" id="IPR043128">
    <property type="entry name" value="Rev_trsase/Diguanyl_cyclase"/>
</dbReference>
<name>A0AAW2VRL5_SESRA</name>
<evidence type="ECO:0000313" key="1">
    <source>
        <dbReference type="EMBL" id="KAL0431872.1"/>
    </source>
</evidence>
<dbReference type="EMBL" id="JACGWJ010000003">
    <property type="protein sequence ID" value="KAL0431872.1"/>
    <property type="molecule type" value="Genomic_DNA"/>
</dbReference>
<dbReference type="AlphaFoldDB" id="A0AAW2VRL5"/>
<dbReference type="PANTHER" id="PTHR24559:SF444">
    <property type="entry name" value="REVERSE TRANSCRIPTASE DOMAIN-CONTAINING PROTEIN"/>
    <property type="match status" value="1"/>
</dbReference>
<dbReference type="PANTHER" id="PTHR24559">
    <property type="entry name" value="TRANSPOSON TY3-I GAG-POL POLYPROTEIN"/>
    <property type="match status" value="1"/>
</dbReference>
<accession>A0AAW2VRL5</accession>
<organism evidence="1">
    <name type="scientific">Sesamum radiatum</name>
    <name type="common">Black benniseed</name>
    <dbReference type="NCBI Taxonomy" id="300843"/>
    <lineage>
        <taxon>Eukaryota</taxon>
        <taxon>Viridiplantae</taxon>
        <taxon>Streptophyta</taxon>
        <taxon>Embryophyta</taxon>
        <taxon>Tracheophyta</taxon>
        <taxon>Spermatophyta</taxon>
        <taxon>Magnoliopsida</taxon>
        <taxon>eudicotyledons</taxon>
        <taxon>Gunneridae</taxon>
        <taxon>Pentapetalae</taxon>
        <taxon>asterids</taxon>
        <taxon>lamiids</taxon>
        <taxon>Lamiales</taxon>
        <taxon>Pedaliaceae</taxon>
        <taxon>Sesamum</taxon>
    </lineage>
</organism>
<comment type="caution">
    <text evidence="1">The sequence shown here is derived from an EMBL/GenBank/DDBJ whole genome shotgun (WGS) entry which is preliminary data.</text>
</comment>
<proteinExistence type="predicted"/>
<dbReference type="Gene3D" id="3.10.10.10">
    <property type="entry name" value="HIV Type 1 Reverse Transcriptase, subunit A, domain 1"/>
    <property type="match status" value="1"/>
</dbReference>
<reference evidence="1" key="1">
    <citation type="submission" date="2020-06" db="EMBL/GenBank/DDBJ databases">
        <authorList>
            <person name="Li T."/>
            <person name="Hu X."/>
            <person name="Zhang T."/>
            <person name="Song X."/>
            <person name="Zhang H."/>
            <person name="Dai N."/>
            <person name="Sheng W."/>
            <person name="Hou X."/>
            <person name="Wei L."/>
        </authorList>
    </citation>
    <scope>NUCLEOTIDE SEQUENCE</scope>
    <source>
        <strain evidence="1">G02</strain>
        <tissue evidence="1">Leaf</tissue>
    </source>
</reference>
<dbReference type="Gene3D" id="3.30.70.270">
    <property type="match status" value="1"/>
</dbReference>
<dbReference type="InterPro" id="IPR053134">
    <property type="entry name" value="RNA-dir_DNA_polymerase"/>
</dbReference>
<sequence length="210" mass="23971">MVSLPLTMGRGITRKTCLLKFLVVDVTSAYNVKKRAFGTKRNKIIKAEVEKLLKVNYIRAVQYPEWLANVVLVQKSNRKWRMCIGFTDLNRACPKDSFLLPRIDAMIDSTSGCELMSFLDETRDILLHVEPLEVYVQSSRRKVLGFIVSQRGIDANLEKIKAIIKIQSPNTVKEVQKLAGRIAALNHFISRSSDKGLPFFKVLKKIERFS</sequence>
<gene>
    <name evidence="1" type="ORF">Sradi_0813200</name>
</gene>
<protein>
    <submittedName>
        <fullName evidence="1">Uncharacterized protein</fullName>
    </submittedName>
</protein>
<reference evidence="1" key="2">
    <citation type="journal article" date="2024" name="Plant">
        <title>Genomic evolution and insights into agronomic trait innovations of Sesamum species.</title>
        <authorList>
            <person name="Miao H."/>
            <person name="Wang L."/>
            <person name="Qu L."/>
            <person name="Liu H."/>
            <person name="Sun Y."/>
            <person name="Le M."/>
            <person name="Wang Q."/>
            <person name="Wei S."/>
            <person name="Zheng Y."/>
            <person name="Lin W."/>
            <person name="Duan Y."/>
            <person name="Cao H."/>
            <person name="Xiong S."/>
            <person name="Wang X."/>
            <person name="Wei L."/>
            <person name="Li C."/>
            <person name="Ma Q."/>
            <person name="Ju M."/>
            <person name="Zhao R."/>
            <person name="Li G."/>
            <person name="Mu C."/>
            <person name="Tian Q."/>
            <person name="Mei H."/>
            <person name="Zhang T."/>
            <person name="Gao T."/>
            <person name="Zhang H."/>
        </authorList>
    </citation>
    <scope>NUCLEOTIDE SEQUENCE</scope>
    <source>
        <strain evidence="1">G02</strain>
    </source>
</reference>
<dbReference type="SUPFAM" id="SSF56672">
    <property type="entry name" value="DNA/RNA polymerases"/>
    <property type="match status" value="1"/>
</dbReference>